<dbReference type="Pfam" id="PF14905">
    <property type="entry name" value="OMP_b-brl_3"/>
    <property type="match status" value="1"/>
</dbReference>
<keyword evidence="5 9" id="KW-0732">Signal</keyword>
<evidence type="ECO:0008006" key="14">
    <source>
        <dbReference type="Google" id="ProtNLM"/>
    </source>
</evidence>
<comment type="caution">
    <text evidence="12">The sequence shown here is derived from an EMBL/GenBank/DDBJ whole genome shotgun (WGS) entry which is preliminary data.</text>
</comment>
<evidence type="ECO:0000256" key="3">
    <source>
        <dbReference type="ARBA" id="ARBA00022452"/>
    </source>
</evidence>
<dbReference type="OrthoDB" id="8764943at2"/>
<keyword evidence="13" id="KW-1185">Reference proteome</keyword>
<gene>
    <name evidence="12" type="ORF">ATO12_02220</name>
</gene>
<evidence type="ECO:0000256" key="8">
    <source>
        <dbReference type="PROSITE-ProRule" id="PRU01360"/>
    </source>
</evidence>
<keyword evidence="2 8" id="KW-0813">Transport</keyword>
<comment type="subcellular location">
    <subcellularLocation>
        <location evidence="1 8">Cell outer membrane</location>
        <topology evidence="1 8">Multi-pass membrane protein</topology>
    </subcellularLocation>
</comment>
<evidence type="ECO:0000256" key="9">
    <source>
        <dbReference type="SAM" id="SignalP"/>
    </source>
</evidence>
<dbReference type="PANTHER" id="PTHR30069:SF29">
    <property type="entry name" value="HEMOGLOBIN AND HEMOGLOBIN-HAPTOGLOBIN-BINDING PROTEIN 1-RELATED"/>
    <property type="match status" value="1"/>
</dbReference>
<keyword evidence="4 8" id="KW-0812">Transmembrane</keyword>
<dbReference type="Gene3D" id="2.170.130.10">
    <property type="entry name" value="TonB-dependent receptor, plug domain"/>
    <property type="match status" value="1"/>
</dbReference>
<evidence type="ECO:0000256" key="1">
    <source>
        <dbReference type="ARBA" id="ARBA00004571"/>
    </source>
</evidence>
<comment type="similarity">
    <text evidence="8">Belongs to the TonB-dependent receptor family.</text>
</comment>
<evidence type="ECO:0000313" key="12">
    <source>
        <dbReference type="EMBL" id="EZH75625.1"/>
    </source>
</evidence>
<dbReference type="GO" id="GO:0009279">
    <property type="term" value="C:cell outer membrane"/>
    <property type="evidence" value="ECO:0007669"/>
    <property type="project" value="UniProtKB-SubCell"/>
</dbReference>
<feature type="signal peptide" evidence="9">
    <location>
        <begin position="1"/>
        <end position="20"/>
    </location>
</feature>
<dbReference type="InterPro" id="IPR037066">
    <property type="entry name" value="Plug_dom_sf"/>
</dbReference>
<dbReference type="RefSeq" id="WP_034238244.1">
    <property type="nucleotide sequence ID" value="NZ_AQRA01000001.1"/>
</dbReference>
<feature type="chain" id="PRO_5001517739" description="TonB-dependent receptor" evidence="9">
    <location>
        <begin position="21"/>
        <end position="799"/>
    </location>
</feature>
<keyword evidence="3 8" id="KW-1134">Transmembrane beta strand</keyword>
<keyword evidence="6 8" id="KW-0472">Membrane</keyword>
<evidence type="ECO:0000259" key="10">
    <source>
        <dbReference type="Pfam" id="PF07715"/>
    </source>
</evidence>
<dbReference type="GO" id="GO:0015344">
    <property type="term" value="F:siderophore uptake transmembrane transporter activity"/>
    <property type="evidence" value="ECO:0007669"/>
    <property type="project" value="TreeGrafter"/>
</dbReference>
<dbReference type="GO" id="GO:0044718">
    <property type="term" value="P:siderophore transmembrane transport"/>
    <property type="evidence" value="ECO:0007669"/>
    <property type="project" value="TreeGrafter"/>
</dbReference>
<dbReference type="Gene3D" id="2.60.40.1120">
    <property type="entry name" value="Carboxypeptidase-like, regulatory domain"/>
    <property type="match status" value="1"/>
</dbReference>
<dbReference type="InterPro" id="IPR036942">
    <property type="entry name" value="Beta-barrel_TonB_sf"/>
</dbReference>
<dbReference type="Pfam" id="PF13715">
    <property type="entry name" value="CarbopepD_reg_2"/>
    <property type="match status" value="1"/>
</dbReference>
<dbReference type="PROSITE" id="PS52016">
    <property type="entry name" value="TONB_DEPENDENT_REC_3"/>
    <property type="match status" value="1"/>
</dbReference>
<evidence type="ECO:0000256" key="6">
    <source>
        <dbReference type="ARBA" id="ARBA00023136"/>
    </source>
</evidence>
<dbReference type="SUPFAM" id="SSF49464">
    <property type="entry name" value="Carboxypeptidase regulatory domain-like"/>
    <property type="match status" value="1"/>
</dbReference>
<dbReference type="PANTHER" id="PTHR30069">
    <property type="entry name" value="TONB-DEPENDENT OUTER MEMBRANE RECEPTOR"/>
    <property type="match status" value="1"/>
</dbReference>
<sequence length="799" mass="90302">MKQNLTALLLVWFSITYTMAQQSKTGKAEVTGKVIENVTNEALPFASVLIKDASQQLVEGVITNEEGVYTIMDIPVGNYSLEVTYTGFKAHSQPLEITETRQKINLEPILLLEETVSLDEVKITTETSQVSLRLDKKVFKVGKDILSQSGSVTDVLGNVPSVAVDPSGTVQLRGNANVTILINGRRSGLTSAQALEQIPSDNVDRVEVITTPSARYDASGSAGIINIILKKNTKGGLTGQLRGVVGTPDDYRLYGSFSYKAEKFNFFANAGIRYTDYEGEYTKQQTSTRNNTIVNLDQREDQDRHDDGKLIYVGADYYLNKNNSITAAFYRNQTEDTDETKLTYGYTSTTAAIDSILTTLGNSKEKRSYNQLEMNYTKTFAKEGRKLTFDLQYDFWDSTKKWNVRTQKETPIMTPISNLRTKSTNNNNDIVLQSDFVTPFGENTKLEIGAKFENRHVTDGFIAEELVNGNYQLLDNLDNEIAYDEQIIGGYVQYGSKIGKFSYLLGLRIEDTNIRIKDEEGSFNNTNTFTNLFPTLNLGYAIGENTNFQLNYSKRINRPSLWQLNPFSELEDFNVRFFGNPTLKSAFTDAVELSLLQKGTKFTLNPSIYYSYTTDDTQWYTTQNSDGVFVSTIINLDLEKRYGFELSASYNPLKWLSFNGDFNAYRFDQEGITGTQQLDFSDETWQTSINTRIKLKHGISIQSRFNHQGERGNAQSKRKSISYVNLGASKKLFNNRGNLIFNVSNVFDSRKTRQEITGTDFFVNQMSSRNGARWSLSFVYKFNGKSGHKTRQVQRSNRN</sequence>
<dbReference type="SUPFAM" id="SSF56935">
    <property type="entry name" value="Porins"/>
    <property type="match status" value="1"/>
</dbReference>
<evidence type="ECO:0000256" key="2">
    <source>
        <dbReference type="ARBA" id="ARBA00022448"/>
    </source>
</evidence>
<evidence type="ECO:0000256" key="5">
    <source>
        <dbReference type="ARBA" id="ARBA00022729"/>
    </source>
</evidence>
<reference evidence="12 13" key="1">
    <citation type="submission" date="2014-04" db="EMBL/GenBank/DDBJ databases">
        <title>Aquimarina sp. 22II-S11-z7 Genome Sequencing.</title>
        <authorList>
            <person name="Lai Q."/>
        </authorList>
    </citation>
    <scope>NUCLEOTIDE SEQUENCE [LARGE SCALE GENOMIC DNA]</scope>
    <source>
        <strain evidence="12 13">22II-S11-z7</strain>
    </source>
</reference>
<evidence type="ECO:0000259" key="11">
    <source>
        <dbReference type="Pfam" id="PF14905"/>
    </source>
</evidence>
<dbReference type="STRING" id="1317122.ATO12_02220"/>
<dbReference type="Proteomes" id="UP000023541">
    <property type="component" value="Unassembled WGS sequence"/>
</dbReference>
<dbReference type="Gene3D" id="2.40.170.20">
    <property type="entry name" value="TonB-dependent receptor, beta-barrel domain"/>
    <property type="match status" value="1"/>
</dbReference>
<proteinExistence type="inferred from homology"/>
<dbReference type="Pfam" id="PF07715">
    <property type="entry name" value="Plug"/>
    <property type="match status" value="1"/>
</dbReference>
<name>A0A023C052_9FLAO</name>
<evidence type="ECO:0000256" key="4">
    <source>
        <dbReference type="ARBA" id="ARBA00022692"/>
    </source>
</evidence>
<feature type="domain" description="TonB-dependent receptor plug" evidence="10">
    <location>
        <begin position="148"/>
        <end position="224"/>
    </location>
</feature>
<dbReference type="eggNOG" id="COG4206">
    <property type="taxonomic scope" value="Bacteria"/>
</dbReference>
<feature type="domain" description="Outer membrane protein beta-barrel" evidence="11">
    <location>
        <begin position="378"/>
        <end position="780"/>
    </location>
</feature>
<keyword evidence="7 8" id="KW-0998">Cell outer membrane</keyword>
<dbReference type="InterPro" id="IPR039426">
    <property type="entry name" value="TonB-dep_rcpt-like"/>
</dbReference>
<dbReference type="InterPro" id="IPR041700">
    <property type="entry name" value="OMP_b-brl_3"/>
</dbReference>
<dbReference type="InterPro" id="IPR008969">
    <property type="entry name" value="CarboxyPept-like_regulatory"/>
</dbReference>
<protein>
    <recommendedName>
        <fullName evidence="14">TonB-dependent receptor</fullName>
    </recommendedName>
</protein>
<organism evidence="12 13">
    <name type="scientific">Aquimarina atlantica</name>
    <dbReference type="NCBI Taxonomy" id="1317122"/>
    <lineage>
        <taxon>Bacteria</taxon>
        <taxon>Pseudomonadati</taxon>
        <taxon>Bacteroidota</taxon>
        <taxon>Flavobacteriia</taxon>
        <taxon>Flavobacteriales</taxon>
        <taxon>Flavobacteriaceae</taxon>
        <taxon>Aquimarina</taxon>
    </lineage>
</organism>
<dbReference type="InterPro" id="IPR012910">
    <property type="entry name" value="Plug_dom"/>
</dbReference>
<evidence type="ECO:0000313" key="13">
    <source>
        <dbReference type="Proteomes" id="UP000023541"/>
    </source>
</evidence>
<dbReference type="AlphaFoldDB" id="A0A023C052"/>
<dbReference type="EMBL" id="AQRA01000001">
    <property type="protein sequence ID" value="EZH75625.1"/>
    <property type="molecule type" value="Genomic_DNA"/>
</dbReference>
<evidence type="ECO:0000256" key="7">
    <source>
        <dbReference type="ARBA" id="ARBA00023237"/>
    </source>
</evidence>
<accession>A0A023C052</accession>